<dbReference type="Proteomes" id="UP000218811">
    <property type="component" value="Unassembled WGS sequence"/>
</dbReference>
<reference evidence="2 3" key="1">
    <citation type="journal article" date="2012" name="Science">
        <title>The Paleozoic origin of enzymatic lignin decomposition reconstructed from 31 fungal genomes.</title>
        <authorList>
            <person name="Floudas D."/>
            <person name="Binder M."/>
            <person name="Riley R."/>
            <person name="Barry K."/>
            <person name="Blanchette R.A."/>
            <person name="Henrissat B."/>
            <person name="Martinez A.T."/>
            <person name="Otillar R."/>
            <person name="Spatafora J.W."/>
            <person name="Yadav J.S."/>
            <person name="Aerts A."/>
            <person name="Benoit I."/>
            <person name="Boyd A."/>
            <person name="Carlson A."/>
            <person name="Copeland A."/>
            <person name="Coutinho P.M."/>
            <person name="de Vries R.P."/>
            <person name="Ferreira P."/>
            <person name="Findley K."/>
            <person name="Foster B."/>
            <person name="Gaskell J."/>
            <person name="Glotzer D."/>
            <person name="Gorecki P."/>
            <person name="Heitman J."/>
            <person name="Hesse C."/>
            <person name="Hori C."/>
            <person name="Igarashi K."/>
            <person name="Jurgens J.A."/>
            <person name="Kallen N."/>
            <person name="Kersten P."/>
            <person name="Kohler A."/>
            <person name="Kuees U."/>
            <person name="Kumar T.K.A."/>
            <person name="Kuo A."/>
            <person name="LaButti K."/>
            <person name="Larrondo L.F."/>
            <person name="Lindquist E."/>
            <person name="Ling A."/>
            <person name="Lombard V."/>
            <person name="Lucas S."/>
            <person name="Lundell T."/>
            <person name="Martin R."/>
            <person name="McLaughlin D.J."/>
            <person name="Morgenstern I."/>
            <person name="Morin E."/>
            <person name="Murat C."/>
            <person name="Nagy L.G."/>
            <person name="Nolan M."/>
            <person name="Ohm R.A."/>
            <person name="Patyshakuliyeva A."/>
            <person name="Rokas A."/>
            <person name="Ruiz-Duenas F.J."/>
            <person name="Sabat G."/>
            <person name="Salamov A."/>
            <person name="Samejima M."/>
            <person name="Schmutz J."/>
            <person name="Slot J.C."/>
            <person name="St John F."/>
            <person name="Stenlid J."/>
            <person name="Sun H."/>
            <person name="Sun S."/>
            <person name="Syed K."/>
            <person name="Tsang A."/>
            <person name="Wiebenga A."/>
            <person name="Young D."/>
            <person name="Pisabarro A."/>
            <person name="Eastwood D.C."/>
            <person name="Martin F."/>
            <person name="Cullen D."/>
            <person name="Grigoriev I.V."/>
            <person name="Hibbett D.S."/>
        </authorList>
    </citation>
    <scope>NUCLEOTIDE SEQUENCE [LARGE SCALE GENOMIC DNA]</scope>
    <source>
        <strain evidence="2 3">MD-104</strain>
    </source>
</reference>
<feature type="coiled-coil region" evidence="1">
    <location>
        <begin position="98"/>
        <end position="132"/>
    </location>
</feature>
<keyword evidence="3" id="KW-1185">Reference proteome</keyword>
<protein>
    <submittedName>
        <fullName evidence="2">Uncharacterized protein</fullName>
    </submittedName>
</protein>
<proteinExistence type="predicted"/>
<sequence length="304" mass="36292">MPADRCPIHEMTARHTTVAVREAEAHEGEERRARERENIGRNRFLLTLNTPQPIILNRLPAQLRPEEREAIREEGRQRRQQRVIQDTRQIVQQQTRDARARSREVAAQEAAAERARQEAIEADARREREYQEWLFFSEGQYSEEERAERIANRIRVQYNWTQPNKNALPPWIDWHEVKCSETMWFVCHKSMPLLHLFTQKCQALYVAMNRSPRVLDMDLKNYLDAYFDELQMTCQAWRRSTLHGLITNREQRKFLRDVSKVVKYVFGDKDPYRNLASIAKGLKDNPISMPERWELMYRDNADLK</sequence>
<gene>
    <name evidence="2" type="ORF">WOLCODRAFT_19666</name>
</gene>
<name>A0A2H3IY86_WOLCO</name>
<evidence type="ECO:0000313" key="3">
    <source>
        <dbReference type="Proteomes" id="UP000218811"/>
    </source>
</evidence>
<dbReference type="AlphaFoldDB" id="A0A2H3IY86"/>
<evidence type="ECO:0000313" key="2">
    <source>
        <dbReference type="EMBL" id="PCH34926.1"/>
    </source>
</evidence>
<accession>A0A2H3IY86</accession>
<evidence type="ECO:0000256" key="1">
    <source>
        <dbReference type="SAM" id="Coils"/>
    </source>
</evidence>
<dbReference type="EMBL" id="KB467832">
    <property type="protein sequence ID" value="PCH34926.1"/>
    <property type="molecule type" value="Genomic_DNA"/>
</dbReference>
<keyword evidence="1" id="KW-0175">Coiled coil</keyword>
<organism evidence="2 3">
    <name type="scientific">Wolfiporia cocos (strain MD-104)</name>
    <name type="common">Brown rot fungus</name>
    <dbReference type="NCBI Taxonomy" id="742152"/>
    <lineage>
        <taxon>Eukaryota</taxon>
        <taxon>Fungi</taxon>
        <taxon>Dikarya</taxon>
        <taxon>Basidiomycota</taxon>
        <taxon>Agaricomycotina</taxon>
        <taxon>Agaricomycetes</taxon>
        <taxon>Polyporales</taxon>
        <taxon>Phaeolaceae</taxon>
        <taxon>Wolfiporia</taxon>
    </lineage>
</organism>